<protein>
    <submittedName>
        <fullName evidence="2">Uncharacterized protein</fullName>
    </submittedName>
</protein>
<reference evidence="2" key="1">
    <citation type="submission" date="2015-04" db="EMBL/GenBank/DDBJ databases">
        <title>The genome sequence of the plant pathogenic Rhizarian Plasmodiophora brassicae reveals insights in its biotrophic life cycle and the origin of chitin synthesis.</title>
        <authorList>
            <person name="Schwelm A."/>
            <person name="Fogelqvist J."/>
            <person name="Knaust A."/>
            <person name="Julke S."/>
            <person name="Lilja T."/>
            <person name="Dhandapani V."/>
            <person name="Bonilla-Rosso G."/>
            <person name="Karlsson M."/>
            <person name="Shevchenko A."/>
            <person name="Choi S.R."/>
            <person name="Kim H.G."/>
            <person name="Park J.Y."/>
            <person name="Lim Y.P."/>
            <person name="Ludwig-Muller J."/>
            <person name="Dixelius C."/>
        </authorList>
    </citation>
    <scope>NUCLEOTIDE SEQUENCE</scope>
    <source>
        <tissue evidence="2">Potato root galls</tissue>
    </source>
</reference>
<feature type="non-terminal residue" evidence="2">
    <location>
        <position position="103"/>
    </location>
</feature>
<feature type="compositionally biased region" description="Basic and acidic residues" evidence="1">
    <location>
        <begin position="52"/>
        <end position="62"/>
    </location>
</feature>
<feature type="compositionally biased region" description="Polar residues" evidence="1">
    <location>
        <begin position="23"/>
        <end position="47"/>
    </location>
</feature>
<evidence type="ECO:0000313" key="2">
    <source>
        <dbReference type="EMBL" id="CRZ03166.1"/>
    </source>
</evidence>
<sequence>RSIGIALAVGVAQVTGREDDETQLPQELTPTSYDGTVQTDDNQTTINDENEKDLSSAEPDHDSTCECLPCIKKAIDLLYTNDEFEQAYELMEKDNDLFGGERP</sequence>
<accession>A0A0H5QP45</accession>
<proteinExistence type="predicted"/>
<evidence type="ECO:0000256" key="1">
    <source>
        <dbReference type="SAM" id="MobiDB-lite"/>
    </source>
</evidence>
<organism evidence="2">
    <name type="scientific">Spongospora subterranea</name>
    <dbReference type="NCBI Taxonomy" id="70186"/>
    <lineage>
        <taxon>Eukaryota</taxon>
        <taxon>Sar</taxon>
        <taxon>Rhizaria</taxon>
        <taxon>Endomyxa</taxon>
        <taxon>Phytomyxea</taxon>
        <taxon>Plasmodiophorida</taxon>
        <taxon>Plasmodiophoridae</taxon>
        <taxon>Spongospora</taxon>
    </lineage>
</organism>
<feature type="non-terminal residue" evidence="2">
    <location>
        <position position="1"/>
    </location>
</feature>
<dbReference type="AlphaFoldDB" id="A0A0H5QP45"/>
<feature type="region of interest" description="Disordered" evidence="1">
    <location>
        <begin position="14"/>
        <end position="62"/>
    </location>
</feature>
<dbReference type="EMBL" id="HACM01002724">
    <property type="protein sequence ID" value="CRZ03166.1"/>
    <property type="molecule type" value="Transcribed_RNA"/>
</dbReference>
<name>A0A0H5QP45_9EUKA</name>